<dbReference type="NCBIfam" id="TIGR01188">
    <property type="entry name" value="drrA"/>
    <property type="match status" value="1"/>
</dbReference>
<dbReference type="InterPro" id="IPR025302">
    <property type="entry name" value="DrrA1/2-like_C"/>
</dbReference>
<dbReference type="InterPro" id="IPR017871">
    <property type="entry name" value="ABC_transporter-like_CS"/>
</dbReference>
<evidence type="ECO:0000256" key="1">
    <source>
        <dbReference type="ARBA" id="ARBA00004413"/>
    </source>
</evidence>
<dbReference type="InterPro" id="IPR027417">
    <property type="entry name" value="P-loop_NTPase"/>
</dbReference>
<evidence type="ECO:0000313" key="12">
    <source>
        <dbReference type="Proteomes" id="UP001595923"/>
    </source>
</evidence>
<comment type="similarity">
    <text evidence="9">Belongs to the ABC transporter superfamily. Drug exporter-1 (DrugE1) (TC 3.A.1.105) family.</text>
</comment>
<keyword evidence="3" id="KW-1003">Cell membrane</keyword>
<dbReference type="PANTHER" id="PTHR42711">
    <property type="entry name" value="ABC TRANSPORTER ATP-BINDING PROTEIN"/>
    <property type="match status" value="1"/>
</dbReference>
<dbReference type="Pfam" id="PF00005">
    <property type="entry name" value="ABC_tran"/>
    <property type="match status" value="1"/>
</dbReference>
<dbReference type="InterPro" id="IPR003439">
    <property type="entry name" value="ABC_transporter-like_ATP-bd"/>
</dbReference>
<evidence type="ECO:0000256" key="9">
    <source>
        <dbReference type="ARBA" id="ARBA00049985"/>
    </source>
</evidence>
<name>A0ABV9E0X0_9ACTN</name>
<dbReference type="SMART" id="SM00382">
    <property type="entry name" value="AAA"/>
    <property type="match status" value="1"/>
</dbReference>
<comment type="caution">
    <text evidence="11">The sequence shown here is derived from an EMBL/GenBank/DDBJ whole genome shotgun (WGS) entry which is preliminary data.</text>
</comment>
<dbReference type="RefSeq" id="WP_378578245.1">
    <property type="nucleotide sequence ID" value="NZ_JBHSFQ010000028.1"/>
</dbReference>
<dbReference type="PROSITE" id="PS50893">
    <property type="entry name" value="ABC_TRANSPORTER_2"/>
    <property type="match status" value="1"/>
</dbReference>
<evidence type="ECO:0000256" key="5">
    <source>
        <dbReference type="ARBA" id="ARBA00022840"/>
    </source>
</evidence>
<dbReference type="PROSITE" id="PS00211">
    <property type="entry name" value="ABC_TRANSPORTER_1"/>
    <property type="match status" value="1"/>
</dbReference>
<dbReference type="EMBL" id="JBHSFQ010000028">
    <property type="protein sequence ID" value="MFC4564796.1"/>
    <property type="molecule type" value="Genomic_DNA"/>
</dbReference>
<sequence>MTDAIRAEGLVKEFKGKTALAGVDLVARSGAVLGVLGPNGSGKTTTVRILATLLRPDAGHAAVGGFDVVKRPHDVRRLIGLTGQYAAVDADLSGTQNLVLIARLLGYSRPDARARAAELMERFRLADAAERAAKTYSGGMRRRLDLAASLVGRPSLLFLDEPTTGLDPHSRNELWEVVRELVQDDVTVLLTTQYLEEADQLADDIMVLDHGKVISRGTPDELKMRAGSQVLQVSPVEPGLLPRVAAIVEAVSGSEVRSGESTASASVTDPAVLPEVVRRLDDGGIAVAELTLRKPSLDEVFLALTGRPADDVPAADPAASPERTTA</sequence>
<keyword evidence="4" id="KW-0547">Nucleotide-binding</keyword>
<evidence type="ECO:0000256" key="3">
    <source>
        <dbReference type="ARBA" id="ARBA00022475"/>
    </source>
</evidence>
<evidence type="ECO:0000256" key="6">
    <source>
        <dbReference type="ARBA" id="ARBA00022967"/>
    </source>
</evidence>
<feature type="domain" description="ABC transporter" evidence="10">
    <location>
        <begin position="5"/>
        <end position="235"/>
    </location>
</feature>
<evidence type="ECO:0000256" key="7">
    <source>
        <dbReference type="ARBA" id="ARBA00023136"/>
    </source>
</evidence>
<dbReference type="SUPFAM" id="SSF52540">
    <property type="entry name" value="P-loop containing nucleoside triphosphate hydrolases"/>
    <property type="match status" value="1"/>
</dbReference>
<dbReference type="InterPro" id="IPR005894">
    <property type="entry name" value="DrrA"/>
</dbReference>
<keyword evidence="8" id="KW-0046">Antibiotic resistance</keyword>
<keyword evidence="12" id="KW-1185">Reference proteome</keyword>
<reference evidence="12" key="1">
    <citation type="journal article" date="2019" name="Int. J. Syst. Evol. Microbiol.">
        <title>The Global Catalogue of Microorganisms (GCM) 10K type strain sequencing project: providing services to taxonomists for standard genome sequencing and annotation.</title>
        <authorList>
            <consortium name="The Broad Institute Genomics Platform"/>
            <consortium name="The Broad Institute Genome Sequencing Center for Infectious Disease"/>
            <person name="Wu L."/>
            <person name="Ma J."/>
        </authorList>
    </citation>
    <scope>NUCLEOTIDE SEQUENCE [LARGE SCALE GENOMIC DNA]</scope>
    <source>
        <strain evidence="12">XZYJ18</strain>
    </source>
</reference>
<organism evidence="11 12">
    <name type="scientific">Nocardiopsis mangrovi</name>
    <dbReference type="NCBI Taxonomy" id="1179818"/>
    <lineage>
        <taxon>Bacteria</taxon>
        <taxon>Bacillati</taxon>
        <taxon>Actinomycetota</taxon>
        <taxon>Actinomycetes</taxon>
        <taxon>Streptosporangiales</taxon>
        <taxon>Nocardiopsidaceae</taxon>
        <taxon>Nocardiopsis</taxon>
    </lineage>
</organism>
<evidence type="ECO:0000256" key="4">
    <source>
        <dbReference type="ARBA" id="ARBA00022741"/>
    </source>
</evidence>
<gene>
    <name evidence="11" type="ORF">ACFO4E_23300</name>
</gene>
<dbReference type="PANTHER" id="PTHR42711:SF19">
    <property type="entry name" value="DOXORUBICIN RESISTANCE ATP-BINDING PROTEIN DRRA"/>
    <property type="match status" value="1"/>
</dbReference>
<keyword evidence="5 11" id="KW-0067">ATP-binding</keyword>
<dbReference type="InterPro" id="IPR050763">
    <property type="entry name" value="ABC_transporter_ATP-binding"/>
</dbReference>
<keyword evidence="6" id="KW-1278">Translocase</keyword>
<evidence type="ECO:0000313" key="11">
    <source>
        <dbReference type="EMBL" id="MFC4564796.1"/>
    </source>
</evidence>
<evidence type="ECO:0000259" key="10">
    <source>
        <dbReference type="PROSITE" id="PS50893"/>
    </source>
</evidence>
<evidence type="ECO:0000256" key="2">
    <source>
        <dbReference type="ARBA" id="ARBA00022448"/>
    </source>
</evidence>
<protein>
    <submittedName>
        <fullName evidence="11">ATP-binding cassette domain-containing protein</fullName>
    </submittedName>
</protein>
<keyword evidence="2" id="KW-0813">Transport</keyword>
<dbReference type="Gene3D" id="3.40.50.300">
    <property type="entry name" value="P-loop containing nucleotide triphosphate hydrolases"/>
    <property type="match status" value="1"/>
</dbReference>
<dbReference type="Proteomes" id="UP001595923">
    <property type="component" value="Unassembled WGS sequence"/>
</dbReference>
<dbReference type="GO" id="GO:0005524">
    <property type="term" value="F:ATP binding"/>
    <property type="evidence" value="ECO:0007669"/>
    <property type="project" value="UniProtKB-KW"/>
</dbReference>
<comment type="subcellular location">
    <subcellularLocation>
        <location evidence="1">Cell membrane</location>
        <topology evidence="1">Peripheral membrane protein</topology>
        <orientation evidence="1">Cytoplasmic side</orientation>
    </subcellularLocation>
</comment>
<dbReference type="Pfam" id="PF13732">
    <property type="entry name" value="DrrA1-3_C"/>
    <property type="match status" value="1"/>
</dbReference>
<dbReference type="InterPro" id="IPR003593">
    <property type="entry name" value="AAA+_ATPase"/>
</dbReference>
<evidence type="ECO:0000256" key="8">
    <source>
        <dbReference type="ARBA" id="ARBA00023251"/>
    </source>
</evidence>
<proteinExistence type="inferred from homology"/>
<keyword evidence="7" id="KW-0472">Membrane</keyword>
<accession>A0ABV9E0X0</accession>